<keyword evidence="4" id="KW-0547">Nucleotide-binding</keyword>
<dbReference type="PROSITE" id="PS50893">
    <property type="entry name" value="ABC_TRANSPORTER_2"/>
    <property type="match status" value="1"/>
</dbReference>
<dbReference type="Pfam" id="PF00005">
    <property type="entry name" value="ABC_tran"/>
    <property type="match status" value="1"/>
</dbReference>
<evidence type="ECO:0000256" key="5">
    <source>
        <dbReference type="ARBA" id="ARBA00022840"/>
    </source>
</evidence>
<evidence type="ECO:0000256" key="1">
    <source>
        <dbReference type="ARBA" id="ARBA00004202"/>
    </source>
</evidence>
<accession>E6K2Y9</accession>
<dbReference type="InterPro" id="IPR050763">
    <property type="entry name" value="ABC_transporter_ATP-binding"/>
</dbReference>
<gene>
    <name evidence="8" type="ORF">HMPREF0620_1378</name>
</gene>
<dbReference type="PATRIC" id="fig|864564.6.peg.324"/>
<dbReference type="HOGENOM" id="CLU_000604_1_2_11"/>
<dbReference type="Gene3D" id="3.40.50.300">
    <property type="entry name" value="P-loop containing nucleotide triphosphate hydrolases"/>
    <property type="match status" value="1"/>
</dbReference>
<feature type="domain" description="ABC transporter" evidence="7">
    <location>
        <begin position="28"/>
        <end position="260"/>
    </location>
</feature>
<proteinExistence type="inferred from homology"/>
<dbReference type="GO" id="GO:0005524">
    <property type="term" value="F:ATP binding"/>
    <property type="evidence" value="ECO:0007669"/>
    <property type="project" value="UniProtKB-KW"/>
</dbReference>
<dbReference type="GO" id="GO:0046677">
    <property type="term" value="P:response to antibiotic"/>
    <property type="evidence" value="ECO:0007669"/>
    <property type="project" value="UniProtKB-KW"/>
</dbReference>
<dbReference type="GO" id="GO:0005886">
    <property type="term" value="C:plasma membrane"/>
    <property type="evidence" value="ECO:0007669"/>
    <property type="project" value="UniProtKB-SubCell"/>
</dbReference>
<evidence type="ECO:0000256" key="3">
    <source>
        <dbReference type="ARBA" id="ARBA00022448"/>
    </source>
</evidence>
<name>E6K2Y9_PARDN</name>
<reference evidence="8 9" key="1">
    <citation type="submission" date="2010-12" db="EMBL/GenBank/DDBJ databases">
        <authorList>
            <person name="Muzny D."/>
            <person name="Qin X."/>
            <person name="Buhay C."/>
            <person name="Dugan-Rocha S."/>
            <person name="Ding Y."/>
            <person name="Chen G."/>
            <person name="Hawes A."/>
            <person name="Holder M."/>
            <person name="Jhangiani S."/>
            <person name="Johnson A."/>
            <person name="Khan Z."/>
            <person name="Li Z."/>
            <person name="Liu W."/>
            <person name="Liu X."/>
            <person name="Perez L."/>
            <person name="Shen H."/>
            <person name="Wang Q."/>
            <person name="Watt J."/>
            <person name="Xi L."/>
            <person name="Xin Y."/>
            <person name="Zhou J."/>
            <person name="Deng J."/>
            <person name="Jiang H."/>
            <person name="Liu Y."/>
            <person name="Qu J."/>
            <person name="Song X.-Z."/>
            <person name="Zhang L."/>
            <person name="Villasana D."/>
            <person name="Johnson A."/>
            <person name="Liu J."/>
            <person name="Liyanage D."/>
            <person name="Lorensuhewa L."/>
            <person name="Robinson T."/>
            <person name="Song A."/>
            <person name="Song B.-B."/>
            <person name="Dinh H."/>
            <person name="Thornton R."/>
            <person name="Coyle M."/>
            <person name="Francisco L."/>
            <person name="Jackson L."/>
            <person name="Javaid M."/>
            <person name="Korchina V."/>
            <person name="Kovar C."/>
            <person name="Mata R."/>
            <person name="Mathew T."/>
            <person name="Ngo R."/>
            <person name="Nguyen L."/>
            <person name="Nguyen N."/>
            <person name="Okwuonu G."/>
            <person name="Ongeri F."/>
            <person name="Pham C."/>
            <person name="Simmons D."/>
            <person name="Wilczek-Boney K."/>
            <person name="Hale W."/>
            <person name="Jakkamsetti A."/>
            <person name="Pham P."/>
            <person name="Ruth R."/>
            <person name="San Lucas F."/>
            <person name="Warren J."/>
            <person name="Zhang J."/>
            <person name="Zhao Z."/>
            <person name="Zhou C."/>
            <person name="Zhu D."/>
            <person name="Lee S."/>
            <person name="Bess C."/>
            <person name="Blankenburg K."/>
            <person name="Forbes L."/>
            <person name="Fu Q."/>
            <person name="Gubbala S."/>
            <person name="Hirani K."/>
            <person name="Jayaseelan J.C."/>
            <person name="Lara F."/>
            <person name="Munidasa M."/>
            <person name="Palculict T."/>
            <person name="Patil S."/>
            <person name="Pu L.-L."/>
            <person name="Saada N."/>
            <person name="Tang L."/>
            <person name="Weissenberger G."/>
            <person name="Zhu Y."/>
            <person name="Hemphill L."/>
            <person name="Shang Y."/>
            <person name="Youmans B."/>
            <person name="Ayvaz T."/>
            <person name="Ross M."/>
            <person name="Santibanez J."/>
            <person name="Aqrawi P."/>
            <person name="Gross S."/>
            <person name="Joshi V."/>
            <person name="Fowler G."/>
            <person name="Nazareth L."/>
            <person name="Reid J."/>
            <person name="Worley K."/>
            <person name="Petrosino J."/>
            <person name="Highlander S."/>
            <person name="Gibbs R."/>
        </authorList>
    </citation>
    <scope>NUCLEOTIDE SEQUENCE [LARGE SCALE GENOMIC DNA]</scope>
    <source>
        <strain evidence="8 9">DSM 10105</strain>
    </source>
</reference>
<evidence type="ECO:0000313" key="9">
    <source>
        <dbReference type="Proteomes" id="UP000004946"/>
    </source>
</evidence>
<dbReference type="EMBL" id="AEON01000002">
    <property type="protein sequence ID" value="EFT82693.1"/>
    <property type="molecule type" value="Genomic_DNA"/>
</dbReference>
<dbReference type="PANTHER" id="PTHR42711:SF5">
    <property type="entry name" value="ABC TRANSPORTER ATP-BINDING PROTEIN NATA"/>
    <property type="match status" value="1"/>
</dbReference>
<protein>
    <submittedName>
        <fullName evidence="8">ABC transporter, ATP-binding protein</fullName>
    </submittedName>
</protein>
<comment type="similarity">
    <text evidence="2">Belongs to the ABC transporter superfamily.</text>
</comment>
<comment type="caution">
    <text evidence="8">The sequence shown here is derived from an EMBL/GenBank/DDBJ whole genome shotgun (WGS) entry which is preliminary data.</text>
</comment>
<evidence type="ECO:0000256" key="2">
    <source>
        <dbReference type="ARBA" id="ARBA00005417"/>
    </source>
</evidence>
<keyword evidence="3" id="KW-0813">Transport</keyword>
<evidence type="ECO:0000259" key="7">
    <source>
        <dbReference type="PROSITE" id="PS50893"/>
    </source>
</evidence>
<dbReference type="GO" id="GO:0016887">
    <property type="term" value="F:ATP hydrolysis activity"/>
    <property type="evidence" value="ECO:0007669"/>
    <property type="project" value="InterPro"/>
</dbReference>
<organism evidence="8 9">
    <name type="scientific">Parascardovia denticolens DSM 10105 = JCM 12538</name>
    <dbReference type="NCBI Taxonomy" id="864564"/>
    <lineage>
        <taxon>Bacteria</taxon>
        <taxon>Bacillati</taxon>
        <taxon>Actinomycetota</taxon>
        <taxon>Actinomycetes</taxon>
        <taxon>Bifidobacteriales</taxon>
        <taxon>Bifidobacteriaceae</taxon>
        <taxon>Parascardovia</taxon>
    </lineage>
</organism>
<keyword evidence="9" id="KW-1185">Reference proteome</keyword>
<comment type="subcellular location">
    <subcellularLocation>
        <location evidence="1">Cell membrane</location>
        <topology evidence="1">Peripheral membrane protein</topology>
    </subcellularLocation>
</comment>
<dbReference type="KEGG" id="pdo:PSDT_0296"/>
<evidence type="ECO:0000256" key="4">
    <source>
        <dbReference type="ARBA" id="ARBA00022741"/>
    </source>
</evidence>
<dbReference type="InterPro" id="IPR003439">
    <property type="entry name" value="ABC_transporter-like_ATP-bd"/>
</dbReference>
<keyword evidence="6" id="KW-0046">Antibiotic resistance</keyword>
<evidence type="ECO:0000256" key="6">
    <source>
        <dbReference type="ARBA" id="ARBA00023251"/>
    </source>
</evidence>
<dbReference type="Proteomes" id="UP000004946">
    <property type="component" value="Chromosome"/>
</dbReference>
<dbReference type="PANTHER" id="PTHR42711">
    <property type="entry name" value="ABC TRANSPORTER ATP-BINDING PROTEIN"/>
    <property type="match status" value="1"/>
</dbReference>
<dbReference type="AlphaFoldDB" id="E6K2Y9"/>
<dbReference type="SMART" id="SM00382">
    <property type="entry name" value="AAA"/>
    <property type="match status" value="1"/>
</dbReference>
<dbReference type="InterPro" id="IPR003593">
    <property type="entry name" value="AAA+_ATPase"/>
</dbReference>
<sequence length="331" mass="36602">MKPDDLDVDKKQRIQFKKESGNTSRCDLSVQNLSKKYGRAKRYALEDVSFQLHPGSITGVLGHNGAGKSTLLGSIVGGVKTQSGCVLYDGQDLTKNPKRAREICAFMPQSYVPLTGVSPREALTSVTGMRGFSREEGERHVSDFLQALSIEEYANTPGEKLSGGYHRLISLGMAMVQQARVYLLDEPTNDVDPIRRRLLWKMLRDTADRGAIVLVVTHNLEEIQSVADRLLVFDEGHLVKAATPAQLSALSQDTYFRVKDSYPGEKLNALPIKQIERAGNDITFHCDSAFSSLVISELSRSFADDYSLSFSVSRGTIQHAYEQLVGKEKTA</sequence>
<dbReference type="SUPFAM" id="SSF52540">
    <property type="entry name" value="P-loop containing nucleoside triphosphate hydrolases"/>
    <property type="match status" value="1"/>
</dbReference>
<dbReference type="InterPro" id="IPR027417">
    <property type="entry name" value="P-loop_NTPase"/>
</dbReference>
<evidence type="ECO:0000313" key="8">
    <source>
        <dbReference type="EMBL" id="EFT82693.1"/>
    </source>
</evidence>
<dbReference type="eggNOG" id="COG1131">
    <property type="taxonomic scope" value="Bacteria"/>
</dbReference>
<keyword evidence="5 8" id="KW-0067">ATP-binding</keyword>